<proteinExistence type="predicted"/>
<evidence type="ECO:0000313" key="2">
    <source>
        <dbReference type="EMBL" id="JAE03581.1"/>
    </source>
</evidence>
<reference evidence="2" key="1">
    <citation type="submission" date="2014-09" db="EMBL/GenBank/DDBJ databases">
        <authorList>
            <person name="Magalhaes I.L.F."/>
            <person name="Oliveira U."/>
            <person name="Santos F.R."/>
            <person name="Vidigal T.H.D.A."/>
            <person name="Brescovit A.D."/>
            <person name="Santos A.J."/>
        </authorList>
    </citation>
    <scope>NUCLEOTIDE SEQUENCE</scope>
    <source>
        <tissue evidence="2">Shoot tissue taken approximately 20 cm above the soil surface</tissue>
    </source>
</reference>
<dbReference type="AlphaFoldDB" id="A0A0A9VG17"/>
<evidence type="ECO:0000256" key="1">
    <source>
        <dbReference type="SAM" id="MobiDB-lite"/>
    </source>
</evidence>
<feature type="compositionally biased region" description="Polar residues" evidence="1">
    <location>
        <begin position="67"/>
        <end position="82"/>
    </location>
</feature>
<reference evidence="2" key="2">
    <citation type="journal article" date="2015" name="Data Brief">
        <title>Shoot transcriptome of the giant reed, Arundo donax.</title>
        <authorList>
            <person name="Barrero R.A."/>
            <person name="Guerrero F.D."/>
            <person name="Moolhuijzen P."/>
            <person name="Goolsby J.A."/>
            <person name="Tidwell J."/>
            <person name="Bellgard S.E."/>
            <person name="Bellgard M.I."/>
        </authorList>
    </citation>
    <scope>NUCLEOTIDE SEQUENCE</scope>
    <source>
        <tissue evidence="2">Shoot tissue taken approximately 20 cm above the soil surface</tissue>
    </source>
</reference>
<sequence>MQVASLQNLTSGSCYEILHSLSVIRVHVGTETKCSPDNNFGAPPVAQILPFFGPSIVHEPLLNVTSYDASRPGNSSSKQSTIPKEHGQVHQHRNKIALLL</sequence>
<name>A0A0A9VG17_ARUDO</name>
<dbReference type="EMBL" id="GBRH01194315">
    <property type="protein sequence ID" value="JAE03581.1"/>
    <property type="molecule type" value="Transcribed_RNA"/>
</dbReference>
<protein>
    <submittedName>
        <fullName evidence="2">Uncharacterized protein</fullName>
    </submittedName>
</protein>
<accession>A0A0A9VG17</accession>
<feature type="region of interest" description="Disordered" evidence="1">
    <location>
        <begin position="67"/>
        <end position="92"/>
    </location>
</feature>
<organism evidence="2">
    <name type="scientific">Arundo donax</name>
    <name type="common">Giant reed</name>
    <name type="synonym">Donax arundinaceus</name>
    <dbReference type="NCBI Taxonomy" id="35708"/>
    <lineage>
        <taxon>Eukaryota</taxon>
        <taxon>Viridiplantae</taxon>
        <taxon>Streptophyta</taxon>
        <taxon>Embryophyta</taxon>
        <taxon>Tracheophyta</taxon>
        <taxon>Spermatophyta</taxon>
        <taxon>Magnoliopsida</taxon>
        <taxon>Liliopsida</taxon>
        <taxon>Poales</taxon>
        <taxon>Poaceae</taxon>
        <taxon>PACMAD clade</taxon>
        <taxon>Arundinoideae</taxon>
        <taxon>Arundineae</taxon>
        <taxon>Arundo</taxon>
    </lineage>
</organism>